<evidence type="ECO:0000313" key="3">
    <source>
        <dbReference type="Proteomes" id="UP000297535"/>
    </source>
</evidence>
<dbReference type="Gene3D" id="3.90.1750.20">
    <property type="entry name" value="Putative Large Serine Recombinase, Chain B, Domain 2"/>
    <property type="match status" value="1"/>
</dbReference>
<dbReference type="EMBL" id="SRLB01000070">
    <property type="protein sequence ID" value="TGD91903.1"/>
    <property type="molecule type" value="Genomic_DNA"/>
</dbReference>
<feature type="domain" description="Recombinase-like" evidence="1">
    <location>
        <begin position="22"/>
        <end position="80"/>
    </location>
</feature>
<keyword evidence="3" id="KW-1185">Reference proteome</keyword>
<dbReference type="OrthoDB" id="8000269at2"/>
<dbReference type="Pfam" id="PF20552">
    <property type="entry name" value="HTH_62"/>
    <property type="match status" value="1"/>
</dbReference>
<dbReference type="Proteomes" id="UP000297535">
    <property type="component" value="Unassembled WGS sequence"/>
</dbReference>
<dbReference type="InterPro" id="IPR038109">
    <property type="entry name" value="DNA_bind_recomb_sf"/>
</dbReference>
<dbReference type="InterPro" id="IPR046789">
    <property type="entry name" value="HTH_62"/>
</dbReference>
<organism evidence="2 3">
    <name type="scientific">Methylobacterium nonmethylotrophicum</name>
    <dbReference type="NCBI Taxonomy" id="1141884"/>
    <lineage>
        <taxon>Bacteria</taxon>
        <taxon>Pseudomonadati</taxon>
        <taxon>Pseudomonadota</taxon>
        <taxon>Alphaproteobacteria</taxon>
        <taxon>Hyphomicrobiales</taxon>
        <taxon>Methylobacteriaceae</taxon>
        <taxon>Methylobacterium</taxon>
    </lineage>
</organism>
<dbReference type="AlphaFoldDB" id="A0A4Z0NE53"/>
<protein>
    <submittedName>
        <fullName evidence="2">Resolvase</fullName>
    </submittedName>
</protein>
<name>A0A4Z0NE53_9HYPH</name>
<evidence type="ECO:0000259" key="1">
    <source>
        <dbReference type="Pfam" id="PF20552"/>
    </source>
</evidence>
<reference evidence="2 3" key="1">
    <citation type="submission" date="2019-04" db="EMBL/GenBank/DDBJ databases">
        <authorList>
            <person name="Feng G."/>
            <person name="Zhu H."/>
        </authorList>
    </citation>
    <scope>NUCLEOTIDE SEQUENCE [LARGE SCALE GENOMIC DNA]</scope>
    <source>
        <strain evidence="2 3">6HR-1</strain>
    </source>
</reference>
<proteinExistence type="predicted"/>
<comment type="caution">
    <text evidence="2">The sequence shown here is derived from an EMBL/GenBank/DDBJ whole genome shotgun (WGS) entry which is preliminary data.</text>
</comment>
<gene>
    <name evidence="2" type="ORF">EU555_35450</name>
</gene>
<sequence length="83" mass="9098">MAGKMKTGIDPFACKGRQTSIQVRRERARQHAAHVTPVINEVRAGGAMTLRAVADALNARGIPTARGRQWSATQVRRVMTWTA</sequence>
<evidence type="ECO:0000313" key="2">
    <source>
        <dbReference type="EMBL" id="TGD91903.1"/>
    </source>
</evidence>
<accession>A0A4Z0NE53</accession>